<sequence length="593" mass="66617">MIYHVEARKKLSVFANKVNSVIESDKRNRNPIHKVNTIQELTNEALVLFSAYHESGVREDSAQARLEYLDELLTSLKICNAYLANGKTWWQKIIAFFGVLPPAEKAVLAAMRHIKEAHAQAVVDYDEVHYPNWLFRLARFFGLQSVKQLLADKYDSYPEQFKLTYLSHHLMGRTNLNHHVVLQGKVSSCAYHDFANDLEEFMEQEGRHLDEQTVAALGGIKDKVRQSSELANEMDKASIISGLNISSAHVVDGLILDMTYQIHKTMMGLQPGTSLIIPCGFKSTEGGHATVVECRCVAEDQFVFKVINTGARETDIESWKTLFVTSISGSMARPIKVTAPLSINEIMERKLIEKIVKPAIVSSADSGRSMNEEFLALYREGKLHDDLQCLTLQTNGTCSHSSLLEWYKTQVPAPVFVLFQHATIARAHQRLRNFNDHEQVFGFSWEVKKALVALHSAAEQTALEAQNHLENVSKHMQRERAVLYSELDVFLKNKQDVRHTRRRSVGTISDFEAYSRKKCTGDRLLAPQQDRVAQANPLAPLAPEIKISRSGVSGLLLGRVSMPEKTEARMRKAIIAKQIAGHDGFIAAANLSS</sequence>
<protein>
    <recommendedName>
        <fullName evidence="3">Dot/Icm T4SS effector</fullName>
    </recommendedName>
</protein>
<proteinExistence type="predicted"/>
<dbReference type="Proteomes" id="UP001615550">
    <property type="component" value="Unassembled WGS sequence"/>
</dbReference>
<comment type="caution">
    <text evidence="1">The sequence shown here is derived from an EMBL/GenBank/DDBJ whole genome shotgun (WGS) entry which is preliminary data.</text>
</comment>
<keyword evidence="2" id="KW-1185">Reference proteome</keyword>
<evidence type="ECO:0000313" key="1">
    <source>
        <dbReference type="EMBL" id="MFJ1268841.1"/>
    </source>
</evidence>
<evidence type="ECO:0000313" key="2">
    <source>
        <dbReference type="Proteomes" id="UP001615550"/>
    </source>
</evidence>
<dbReference type="EMBL" id="JBGORX010000003">
    <property type="protein sequence ID" value="MFJ1268841.1"/>
    <property type="molecule type" value="Genomic_DNA"/>
</dbReference>
<evidence type="ECO:0008006" key="3">
    <source>
        <dbReference type="Google" id="ProtNLM"/>
    </source>
</evidence>
<gene>
    <name evidence="1" type="ORF">ACD661_09765</name>
</gene>
<organism evidence="1 2">
    <name type="scientific">Legionella lytica</name>
    <dbReference type="NCBI Taxonomy" id="96232"/>
    <lineage>
        <taxon>Bacteria</taxon>
        <taxon>Pseudomonadati</taxon>
        <taxon>Pseudomonadota</taxon>
        <taxon>Gammaproteobacteria</taxon>
        <taxon>Legionellales</taxon>
        <taxon>Legionellaceae</taxon>
        <taxon>Legionella</taxon>
    </lineage>
</organism>
<name>A0ABW8DAH0_9GAMM</name>
<reference evidence="1 2" key="1">
    <citation type="submission" date="2024-08" db="EMBL/GenBank/DDBJ databases">
        <title>Draft Genome Sequence of Legionella lytica strain DSB2004, Isolated From a Fire Sprinkler System.</title>
        <authorList>
            <person name="Everhart A.D."/>
            <person name="Kidane D.T."/>
            <person name="Farone A.L."/>
            <person name="Farone M.B."/>
        </authorList>
    </citation>
    <scope>NUCLEOTIDE SEQUENCE [LARGE SCALE GENOMIC DNA]</scope>
    <source>
        <strain evidence="1 2">DSB2004</strain>
    </source>
</reference>
<dbReference type="RefSeq" id="WP_400187670.1">
    <property type="nucleotide sequence ID" value="NZ_JBGORX010000003.1"/>
</dbReference>
<accession>A0ABW8DAH0</accession>